<feature type="domain" description="FHA" evidence="2">
    <location>
        <begin position="98"/>
        <end position="142"/>
    </location>
</feature>
<dbReference type="Proteomes" id="UP000220840">
    <property type="component" value="Unassembled WGS sequence"/>
</dbReference>
<dbReference type="PROSITE" id="PS50006">
    <property type="entry name" value="FHA_DOMAIN"/>
    <property type="match status" value="1"/>
</dbReference>
<evidence type="ECO:0000313" key="3">
    <source>
        <dbReference type="EMBL" id="PEG31448.1"/>
    </source>
</evidence>
<dbReference type="OrthoDB" id="2473431at2"/>
<feature type="transmembrane region" description="Helical" evidence="1">
    <location>
        <begin position="41"/>
        <end position="61"/>
    </location>
</feature>
<dbReference type="AlphaFoldDB" id="A0A2A7MJY8"/>
<keyword evidence="1" id="KW-1133">Transmembrane helix</keyword>
<dbReference type="InterPro" id="IPR000253">
    <property type="entry name" value="FHA_dom"/>
</dbReference>
<feature type="transmembrane region" description="Helical" evidence="1">
    <location>
        <begin position="12"/>
        <end position="35"/>
    </location>
</feature>
<sequence>MANNYKNKLMLSIQLINVFIGILLTLIFTIIYINIESKELKITLLSLLVIFGIIIFTYLYIIMHKRNIKDSDIINTIELINEENEIIKKWSIADKVSFLIGKSNRENDVLIDLNSSIYSQFIEDNHAVLNYASGKWYIEDLSVESRVCIEKNEDGKKYRVVKNTPCTVKKGDIIFISKVKLLLK</sequence>
<keyword evidence="1" id="KW-0812">Transmembrane</keyword>
<organism evidence="3 4">
    <name type="scientific">Clostridium neonatale</name>
    <dbReference type="NCBI Taxonomy" id="137838"/>
    <lineage>
        <taxon>Bacteria</taxon>
        <taxon>Bacillati</taxon>
        <taxon>Bacillota</taxon>
        <taxon>Clostridia</taxon>
        <taxon>Eubacteriales</taxon>
        <taxon>Clostridiaceae</taxon>
        <taxon>Clostridium</taxon>
    </lineage>
</organism>
<evidence type="ECO:0000259" key="2">
    <source>
        <dbReference type="PROSITE" id="PS50006"/>
    </source>
</evidence>
<gene>
    <name evidence="3" type="ORF">CQ394_07015</name>
</gene>
<comment type="caution">
    <text evidence="3">The sequence shown here is derived from an EMBL/GenBank/DDBJ whole genome shotgun (WGS) entry which is preliminary data.</text>
</comment>
<dbReference type="CDD" id="cd00060">
    <property type="entry name" value="FHA"/>
    <property type="match status" value="1"/>
</dbReference>
<dbReference type="Pfam" id="PF00498">
    <property type="entry name" value="FHA"/>
    <property type="match status" value="1"/>
</dbReference>
<keyword evidence="1" id="KW-0472">Membrane</keyword>
<dbReference type="SUPFAM" id="SSF49879">
    <property type="entry name" value="SMAD/FHA domain"/>
    <property type="match status" value="1"/>
</dbReference>
<keyword evidence="4" id="KW-1185">Reference proteome</keyword>
<evidence type="ECO:0000313" key="4">
    <source>
        <dbReference type="Proteomes" id="UP000220840"/>
    </source>
</evidence>
<dbReference type="RefSeq" id="WP_083498809.1">
    <property type="nucleotide sequence ID" value="NZ_CAMRXB010000049.1"/>
</dbReference>
<name>A0A2A7MJY8_9CLOT</name>
<dbReference type="EMBL" id="PDCJ01000001">
    <property type="protein sequence ID" value="PEG31448.1"/>
    <property type="molecule type" value="Genomic_DNA"/>
</dbReference>
<accession>A0A2A7MJY8</accession>
<dbReference type="Gene3D" id="2.60.200.20">
    <property type="match status" value="1"/>
</dbReference>
<proteinExistence type="predicted"/>
<dbReference type="STRING" id="137838.GCA_001458595_02873"/>
<protein>
    <submittedName>
        <fullName evidence="3">Forkhead-associated protein</fullName>
    </submittedName>
</protein>
<dbReference type="InterPro" id="IPR008984">
    <property type="entry name" value="SMAD_FHA_dom_sf"/>
</dbReference>
<evidence type="ECO:0000256" key="1">
    <source>
        <dbReference type="SAM" id="Phobius"/>
    </source>
</evidence>
<reference evidence="3 4" key="1">
    <citation type="submission" date="2017-10" db="EMBL/GenBank/DDBJ databases">
        <title>Effective Description of Clostridium neonatale sp. nov. linked to necrotizing enterocolitis in neonates and a clarification of species assignable to the genus Clostridium (Prazmowski 1880) emend. Lawson and Rainey 2016.</title>
        <authorList>
            <person name="Bernard K."/>
            <person name="Burdz T."/>
            <person name="Wiebe D."/>
            <person name="Balcewich B."/>
            <person name="Alfa M."/>
            <person name="Bernier A.-M."/>
        </authorList>
    </citation>
    <scope>NUCLEOTIDE SEQUENCE [LARGE SCALE GENOMIC DNA]</scope>
    <source>
        <strain evidence="3 4">LCDC99A005</strain>
    </source>
</reference>